<accession>A0A399J608</accession>
<dbReference type="Proteomes" id="UP000265419">
    <property type="component" value="Unassembled WGS sequence"/>
</dbReference>
<sequence>MSAELIEAAWLVEAPVQYVVESERRRLRTAKEYLTEAYRGRAIAAAAYARAHVQLEVMHGSGRFTAEEVAYAKTLVDEVGLILWDAEEDYGVAREAYDEERRAEARSRADREAADRRRKGNAAWLDDGNYLFRPRWGEG</sequence>
<evidence type="ECO:0000313" key="2">
    <source>
        <dbReference type="Proteomes" id="UP000265419"/>
    </source>
</evidence>
<dbReference type="AlphaFoldDB" id="A0A399J608"/>
<evidence type="ECO:0000313" key="1">
    <source>
        <dbReference type="EMBL" id="RII40908.1"/>
    </source>
</evidence>
<comment type="caution">
    <text evidence="1">The sequence shown here is derived from an EMBL/GenBank/DDBJ whole genome shotgun (WGS) entry which is preliminary data.</text>
</comment>
<protein>
    <submittedName>
        <fullName evidence="1">Uncharacterized protein</fullName>
    </submittedName>
</protein>
<dbReference type="EMBL" id="QQXK01000049">
    <property type="protein sequence ID" value="RII40908.1"/>
    <property type="molecule type" value="Genomic_DNA"/>
</dbReference>
<reference evidence="1 2" key="1">
    <citation type="submission" date="2018-07" db="EMBL/GenBank/DDBJ databases">
        <title>Arthrobacter sp. nov., isolated from raw cow's milk with high bacterial count.</title>
        <authorList>
            <person name="Hahne J."/>
            <person name="Isele D."/>
            <person name="Lipski A."/>
        </authorList>
    </citation>
    <scope>NUCLEOTIDE SEQUENCE [LARGE SCALE GENOMIC DNA]</scope>
    <source>
        <strain evidence="1 2">JZ R-35</strain>
    </source>
</reference>
<gene>
    <name evidence="1" type="ORF">DWB68_15480</name>
</gene>
<proteinExistence type="predicted"/>
<organism evidence="1 2">
    <name type="scientific">Galactobacter valiniphilus</name>
    <dbReference type="NCBI Taxonomy" id="2676122"/>
    <lineage>
        <taxon>Bacteria</taxon>
        <taxon>Bacillati</taxon>
        <taxon>Actinomycetota</taxon>
        <taxon>Actinomycetes</taxon>
        <taxon>Micrococcales</taxon>
        <taxon>Micrococcaceae</taxon>
        <taxon>Galactobacter</taxon>
    </lineage>
</organism>
<keyword evidence="2" id="KW-1185">Reference proteome</keyword>
<name>A0A399J608_9MICC</name>